<dbReference type="EMBL" id="CADCVS010000453">
    <property type="protein sequence ID" value="CAA9527259.1"/>
    <property type="molecule type" value="Genomic_DNA"/>
</dbReference>
<protein>
    <submittedName>
        <fullName evidence="2">Uncharacterized protein</fullName>
    </submittedName>
</protein>
<accession>A0A6J4TMD0</accession>
<sequence length="148" mass="15170">MTVALREGGRAPVLALAHEAHDLGAARPVLDARDGGRAGDLDAHDLELELVGVVDGLLDLRDAVLPAGRQAVDERLGEDAAADLRGVLLRAGRREVLDDLGDPAPLAREAVAGGLLRGAAARGGDREDGEEGGGSGARHASRRVEGRG</sequence>
<organism evidence="2">
    <name type="scientific">uncultured Solirubrobacteraceae bacterium</name>
    <dbReference type="NCBI Taxonomy" id="1162706"/>
    <lineage>
        <taxon>Bacteria</taxon>
        <taxon>Bacillati</taxon>
        <taxon>Actinomycetota</taxon>
        <taxon>Thermoleophilia</taxon>
        <taxon>Solirubrobacterales</taxon>
        <taxon>Solirubrobacteraceae</taxon>
        <taxon>environmental samples</taxon>
    </lineage>
</organism>
<proteinExistence type="predicted"/>
<dbReference type="AlphaFoldDB" id="A0A6J4TMD0"/>
<gene>
    <name evidence="2" type="ORF">AVDCRST_MAG30-3479</name>
</gene>
<name>A0A6J4TMD0_9ACTN</name>
<evidence type="ECO:0000256" key="1">
    <source>
        <dbReference type="SAM" id="MobiDB-lite"/>
    </source>
</evidence>
<feature type="region of interest" description="Disordered" evidence="1">
    <location>
        <begin position="118"/>
        <end position="148"/>
    </location>
</feature>
<evidence type="ECO:0000313" key="2">
    <source>
        <dbReference type="EMBL" id="CAA9527259.1"/>
    </source>
</evidence>
<reference evidence="2" key="1">
    <citation type="submission" date="2020-02" db="EMBL/GenBank/DDBJ databases">
        <authorList>
            <person name="Meier V. D."/>
        </authorList>
    </citation>
    <scope>NUCLEOTIDE SEQUENCE</scope>
    <source>
        <strain evidence="2">AVDCRST_MAG30</strain>
    </source>
</reference>